<evidence type="ECO:0000313" key="2">
    <source>
        <dbReference type="EMBL" id="POY36744.1"/>
    </source>
</evidence>
<dbReference type="InterPro" id="IPR010982">
    <property type="entry name" value="Lambda_DNA-bd_dom_sf"/>
</dbReference>
<accession>A0A2S5A2J5</accession>
<comment type="caution">
    <text evidence="2">The sequence shown here is derived from an EMBL/GenBank/DDBJ whole genome shotgun (WGS) entry which is preliminary data.</text>
</comment>
<dbReference type="InterPro" id="IPR039060">
    <property type="entry name" value="Antitox_HigA"/>
</dbReference>
<dbReference type="AlphaFoldDB" id="A0A2S5A2J5"/>
<name>A0A2S5A2J5_9SPHI</name>
<gene>
    <name evidence="2" type="ORF">C3K47_10320</name>
</gene>
<dbReference type="PROSITE" id="PS50943">
    <property type="entry name" value="HTH_CROC1"/>
    <property type="match status" value="1"/>
</dbReference>
<dbReference type="InterPro" id="IPR001387">
    <property type="entry name" value="Cro/C1-type_HTH"/>
</dbReference>
<dbReference type="GO" id="GO:0006355">
    <property type="term" value="P:regulation of DNA-templated transcription"/>
    <property type="evidence" value="ECO:0007669"/>
    <property type="project" value="InterPro"/>
</dbReference>
<dbReference type="SMART" id="SM00530">
    <property type="entry name" value="HTH_XRE"/>
    <property type="match status" value="1"/>
</dbReference>
<proteinExistence type="predicted"/>
<dbReference type="PANTHER" id="PTHR40455:SF1">
    <property type="entry name" value="ANTITOXIN HIGA"/>
    <property type="match status" value="1"/>
</dbReference>
<dbReference type="RefSeq" id="WP_103789047.1">
    <property type="nucleotide sequence ID" value="NZ_PQVF01000006.1"/>
</dbReference>
<sequence length="118" mass="13715">MNIKPIKSEKDYNDAMKRLEFLFDAKKGSLEGDELEILGILIDQFEKEHFPVGLPDPVEAIKFRMEKLNYSQSDLAKIIGLKSRASEILNKKRKLSLEMIRQLHEKLNIPTDVLIQIY</sequence>
<dbReference type="OrthoDB" id="9796786at2"/>
<dbReference type="Pfam" id="PF01381">
    <property type="entry name" value="HTH_3"/>
    <property type="match status" value="1"/>
</dbReference>
<dbReference type="Proteomes" id="UP000236893">
    <property type="component" value="Unassembled WGS sequence"/>
</dbReference>
<dbReference type="SUPFAM" id="SSF47413">
    <property type="entry name" value="lambda repressor-like DNA-binding domains"/>
    <property type="match status" value="1"/>
</dbReference>
<protein>
    <submittedName>
        <fullName evidence="2">Transcriptional regulator</fullName>
    </submittedName>
</protein>
<organism evidence="2 3">
    <name type="scientific">Solitalea longa</name>
    <dbReference type="NCBI Taxonomy" id="2079460"/>
    <lineage>
        <taxon>Bacteria</taxon>
        <taxon>Pseudomonadati</taxon>
        <taxon>Bacteroidota</taxon>
        <taxon>Sphingobacteriia</taxon>
        <taxon>Sphingobacteriales</taxon>
        <taxon>Sphingobacteriaceae</taxon>
        <taxon>Solitalea</taxon>
    </lineage>
</organism>
<evidence type="ECO:0000313" key="3">
    <source>
        <dbReference type="Proteomes" id="UP000236893"/>
    </source>
</evidence>
<dbReference type="GO" id="GO:0001046">
    <property type="term" value="F:core promoter sequence-specific DNA binding"/>
    <property type="evidence" value="ECO:0007669"/>
    <property type="project" value="TreeGrafter"/>
</dbReference>
<dbReference type="PANTHER" id="PTHR40455">
    <property type="entry name" value="ANTITOXIN HIGA"/>
    <property type="match status" value="1"/>
</dbReference>
<dbReference type="CDD" id="cd00093">
    <property type="entry name" value="HTH_XRE"/>
    <property type="match status" value="1"/>
</dbReference>
<dbReference type="EMBL" id="PQVF01000006">
    <property type="protein sequence ID" value="POY36744.1"/>
    <property type="molecule type" value="Genomic_DNA"/>
</dbReference>
<reference evidence="2 3" key="1">
    <citation type="submission" date="2018-01" db="EMBL/GenBank/DDBJ databases">
        <authorList>
            <person name="Gaut B.S."/>
            <person name="Morton B.R."/>
            <person name="Clegg M.T."/>
            <person name="Duvall M.R."/>
        </authorList>
    </citation>
    <scope>NUCLEOTIDE SEQUENCE [LARGE SCALE GENOMIC DNA]</scope>
    <source>
        <strain evidence="2 3">HR-AV</strain>
    </source>
</reference>
<evidence type="ECO:0000259" key="1">
    <source>
        <dbReference type="PROSITE" id="PS50943"/>
    </source>
</evidence>
<keyword evidence="3" id="KW-1185">Reference proteome</keyword>
<feature type="domain" description="HTH cro/C1-type" evidence="1">
    <location>
        <begin position="61"/>
        <end position="114"/>
    </location>
</feature>
<dbReference type="Gene3D" id="1.10.260.40">
    <property type="entry name" value="lambda repressor-like DNA-binding domains"/>
    <property type="match status" value="1"/>
</dbReference>